<evidence type="ECO:0000256" key="5">
    <source>
        <dbReference type="ARBA" id="ARBA00022801"/>
    </source>
</evidence>
<feature type="non-terminal residue" evidence="8">
    <location>
        <position position="1"/>
    </location>
</feature>
<feature type="compositionally biased region" description="Basic residues" evidence="7">
    <location>
        <begin position="42"/>
        <end position="51"/>
    </location>
</feature>
<evidence type="ECO:0000256" key="6">
    <source>
        <dbReference type="PIRSR" id="PIRSR614186-1"/>
    </source>
</evidence>
<evidence type="ECO:0000256" key="3">
    <source>
        <dbReference type="ARBA" id="ARBA00016774"/>
    </source>
</evidence>
<evidence type="ECO:0000256" key="1">
    <source>
        <dbReference type="ARBA" id="ARBA00005622"/>
    </source>
</evidence>
<feature type="active site" description="Charge relay system" evidence="6">
    <location>
        <position position="316"/>
    </location>
</feature>
<dbReference type="EMBL" id="CENE01000010">
    <property type="protein sequence ID" value="CEQ40961.1"/>
    <property type="molecule type" value="Genomic_DNA"/>
</dbReference>
<protein>
    <recommendedName>
        <fullName evidence="3">S-formylglutathione hydrolase</fullName>
        <ecNumber evidence="2">3.1.2.12</ecNumber>
    </recommendedName>
</protein>
<dbReference type="GO" id="GO:0018738">
    <property type="term" value="F:S-formylglutathione hydrolase activity"/>
    <property type="evidence" value="ECO:0007669"/>
    <property type="project" value="UniProtKB-EC"/>
</dbReference>
<evidence type="ECO:0000256" key="4">
    <source>
        <dbReference type="ARBA" id="ARBA00022487"/>
    </source>
</evidence>
<keyword evidence="5" id="KW-0378">Hydrolase</keyword>
<dbReference type="Gene3D" id="3.40.50.1820">
    <property type="entry name" value="alpha/beta hydrolase"/>
    <property type="match status" value="1"/>
</dbReference>
<reference evidence="9" key="1">
    <citation type="submission" date="2015-02" db="EMBL/GenBank/DDBJ databases">
        <authorList>
            <person name="Gon?alves P."/>
        </authorList>
    </citation>
    <scope>NUCLEOTIDE SEQUENCE [LARGE SCALE GENOMIC DNA]</scope>
</reference>
<dbReference type="Pfam" id="PF00756">
    <property type="entry name" value="Esterase"/>
    <property type="match status" value="1"/>
</dbReference>
<dbReference type="EC" id="3.1.2.12" evidence="2"/>
<dbReference type="GO" id="GO:0046294">
    <property type="term" value="P:formaldehyde catabolic process"/>
    <property type="evidence" value="ECO:0007669"/>
    <property type="project" value="InterPro"/>
</dbReference>
<dbReference type="PANTHER" id="PTHR10061:SF0">
    <property type="entry name" value="S-FORMYLGLUTATHIONE HYDROLASE"/>
    <property type="match status" value="1"/>
</dbReference>
<accession>A0A0D6EM10</accession>
<keyword evidence="4" id="KW-0719">Serine esterase</keyword>
<dbReference type="Proteomes" id="UP000243876">
    <property type="component" value="Unassembled WGS sequence"/>
</dbReference>
<dbReference type="AlphaFoldDB" id="A0A0D6EM10"/>
<dbReference type="PANTHER" id="PTHR10061">
    <property type="entry name" value="S-FORMYLGLUTATHIONE HYDROLASE"/>
    <property type="match status" value="1"/>
</dbReference>
<feature type="active site" description="Charge relay system" evidence="6">
    <location>
        <position position="279"/>
    </location>
</feature>
<name>A0A0D6EM10_SPOSA</name>
<dbReference type="InterPro" id="IPR029058">
    <property type="entry name" value="AB_hydrolase_fold"/>
</dbReference>
<feature type="active site" description="Charge relay system" evidence="6">
    <location>
        <position position="198"/>
    </location>
</feature>
<keyword evidence="9" id="KW-1185">Reference proteome</keyword>
<comment type="similarity">
    <text evidence="1">Belongs to the esterase D family.</text>
</comment>
<feature type="region of interest" description="Disordered" evidence="7">
    <location>
        <begin position="1"/>
        <end position="68"/>
    </location>
</feature>
<evidence type="ECO:0000313" key="8">
    <source>
        <dbReference type="EMBL" id="CEQ40961.1"/>
    </source>
</evidence>
<evidence type="ECO:0000256" key="2">
    <source>
        <dbReference type="ARBA" id="ARBA00012479"/>
    </source>
</evidence>
<dbReference type="OrthoDB" id="420518at2759"/>
<dbReference type="InterPro" id="IPR014186">
    <property type="entry name" value="S-formylglutathione_hydrol"/>
</dbReference>
<gene>
    <name evidence="8" type="primary">SPOSA6832_02653</name>
</gene>
<evidence type="ECO:0000313" key="9">
    <source>
        <dbReference type="Proteomes" id="UP000243876"/>
    </source>
</evidence>
<dbReference type="GO" id="GO:0052689">
    <property type="term" value="F:carboxylic ester hydrolase activity"/>
    <property type="evidence" value="ECO:0007669"/>
    <property type="project" value="UniProtKB-KW"/>
</dbReference>
<evidence type="ECO:0000256" key="7">
    <source>
        <dbReference type="SAM" id="MobiDB-lite"/>
    </source>
</evidence>
<dbReference type="SUPFAM" id="SSF53474">
    <property type="entry name" value="alpha/beta-Hydrolases"/>
    <property type="match status" value="1"/>
</dbReference>
<dbReference type="GO" id="GO:0005829">
    <property type="term" value="C:cytosol"/>
    <property type="evidence" value="ECO:0007669"/>
    <property type="project" value="TreeGrafter"/>
</dbReference>
<proteinExistence type="inferred from homology"/>
<dbReference type="InterPro" id="IPR000801">
    <property type="entry name" value="Esterase-like"/>
</dbReference>
<sequence length="343" mass="38036">TDGAARGTPLLRRHLPQVQDPQRQGARRTQRPDQRLPPQAGPRKRVWRQHRQGPVGAPPPIDPSDRDAASAIRRVRAEWLLTVLAFKGGFIRDAAAEGASSLLHSRFARRTLTGISARTSVGIALVFTDTSPRGAGIEGEDKDWDFGVGAGWYLDATSEKYSKYYNMYVRYTYITSELPTYLASLPIDTSRASVHGHSMGGHGALVLYLKSVKSAKHAYASASAYAPCSNPTKSPWGIKAFGGYLKGGVEEGKEWDATELLKSVKGKELKILVDVGTEDHFHRQDLLLPENFVEMRDLVGFSEKDVEVNFRSGYDHSYYMVSTFAPTHVKWHAKILKSLPNKL</sequence>
<organism evidence="8 9">
    <name type="scientific">Sporidiobolus salmonicolor</name>
    <name type="common">Yeast-like fungus</name>
    <name type="synonym">Sporobolomyces salmonicolor</name>
    <dbReference type="NCBI Taxonomy" id="5005"/>
    <lineage>
        <taxon>Eukaryota</taxon>
        <taxon>Fungi</taxon>
        <taxon>Dikarya</taxon>
        <taxon>Basidiomycota</taxon>
        <taxon>Pucciniomycotina</taxon>
        <taxon>Microbotryomycetes</taxon>
        <taxon>Sporidiobolales</taxon>
        <taxon>Sporidiobolaceae</taxon>
        <taxon>Sporobolomyces</taxon>
    </lineage>
</organism>